<dbReference type="PANTHER" id="PTHR48098">
    <property type="entry name" value="ENTEROCHELIN ESTERASE-RELATED"/>
    <property type="match status" value="1"/>
</dbReference>
<dbReference type="Gene3D" id="3.40.50.1820">
    <property type="entry name" value="alpha/beta hydrolase"/>
    <property type="match status" value="1"/>
</dbReference>
<dbReference type="AlphaFoldDB" id="A0A167LC55"/>
<dbReference type="InterPro" id="IPR050583">
    <property type="entry name" value="Mycobacterial_A85_antigen"/>
</dbReference>
<dbReference type="RefSeq" id="WP_063367660.1">
    <property type="nucleotide sequence ID" value="NZ_AUYC01000022.1"/>
</dbReference>
<reference evidence="1 2" key="1">
    <citation type="submission" date="2013-07" db="EMBL/GenBank/DDBJ databases">
        <title>Comparative Genomic and Metabolomic Analysis of Twelve Strains of Pseudoalteromonas luteoviolacea.</title>
        <authorList>
            <person name="Vynne N.G."/>
            <person name="Mansson M."/>
            <person name="Gram L."/>
        </authorList>
    </citation>
    <scope>NUCLEOTIDE SEQUENCE [LARGE SCALE GENOMIC DNA]</scope>
    <source>
        <strain evidence="1 2">CPMOR-1</strain>
    </source>
</reference>
<dbReference type="EMBL" id="AUYC01000022">
    <property type="protein sequence ID" value="KZN64278.1"/>
    <property type="molecule type" value="Genomic_DNA"/>
</dbReference>
<evidence type="ECO:0008006" key="3">
    <source>
        <dbReference type="Google" id="ProtNLM"/>
    </source>
</evidence>
<gene>
    <name evidence="1" type="ORF">N473_15125</name>
</gene>
<name>A0A167LC55_9GAMM</name>
<dbReference type="SUPFAM" id="SSF53474">
    <property type="entry name" value="alpha/beta-Hydrolases"/>
    <property type="match status" value="1"/>
</dbReference>
<organism evidence="1 2">
    <name type="scientific">Pseudoalteromonas luteoviolacea CPMOR-1</name>
    <dbReference type="NCBI Taxonomy" id="1365248"/>
    <lineage>
        <taxon>Bacteria</taxon>
        <taxon>Pseudomonadati</taxon>
        <taxon>Pseudomonadota</taxon>
        <taxon>Gammaproteobacteria</taxon>
        <taxon>Alteromonadales</taxon>
        <taxon>Pseudoalteromonadaceae</taxon>
        <taxon>Pseudoalteromonas</taxon>
    </lineage>
</organism>
<dbReference type="InterPro" id="IPR000801">
    <property type="entry name" value="Esterase-like"/>
</dbReference>
<dbReference type="PATRIC" id="fig|1365248.3.peg.1938"/>
<dbReference type="InterPro" id="IPR029058">
    <property type="entry name" value="AB_hydrolase_fold"/>
</dbReference>
<proteinExistence type="predicted"/>
<dbReference type="Proteomes" id="UP000076486">
    <property type="component" value="Unassembled WGS sequence"/>
</dbReference>
<evidence type="ECO:0000313" key="1">
    <source>
        <dbReference type="EMBL" id="KZN64278.1"/>
    </source>
</evidence>
<evidence type="ECO:0000313" key="2">
    <source>
        <dbReference type="Proteomes" id="UP000076486"/>
    </source>
</evidence>
<accession>A0A167LC55</accession>
<comment type="caution">
    <text evidence="1">The sequence shown here is derived from an EMBL/GenBank/DDBJ whole genome shotgun (WGS) entry which is preliminary data.</text>
</comment>
<dbReference type="Pfam" id="PF00756">
    <property type="entry name" value="Esterase"/>
    <property type="match status" value="1"/>
</dbReference>
<protein>
    <recommendedName>
        <fullName evidence="3">Esterase</fullName>
    </recommendedName>
</protein>
<dbReference type="PANTHER" id="PTHR48098:SF6">
    <property type="entry name" value="FERRI-BACILLIBACTIN ESTERASE BESA"/>
    <property type="match status" value="1"/>
</dbReference>
<sequence>MAYLLPHGLNSALLFISLLFVVGCGTEDGTIAPSVEQVNEEFQPGERHQLNAISSNYTGVSYPLKVYLPHNYDAGKRFPVIYVLDAEWRFETVADSIDKNRLEVILVGVENYVDEQYKHREDYSQWPLAKDYFDFLTQELASVIESTYSIDATNRTIMGHSLTGLFVGLALLIDDHHSPFFHHHVSFDGSFWAHRDITPQLINDRLSAHPVLKSRMILVAATASPGNARYVNWFEQLLTIAGFSQLELYRYEYEKAHIPVVAESIDDVIVTLYLR</sequence>